<dbReference type="AlphaFoldDB" id="A0A1D1VLR1"/>
<protein>
    <submittedName>
        <fullName evidence="1">Uncharacterized protein</fullName>
    </submittedName>
</protein>
<comment type="caution">
    <text evidence="1">The sequence shown here is derived from an EMBL/GenBank/DDBJ whole genome shotgun (WGS) entry which is preliminary data.</text>
</comment>
<accession>A0A1D1VLR1</accession>
<organism evidence="1 2">
    <name type="scientific">Ramazzottius varieornatus</name>
    <name type="common">Water bear</name>
    <name type="synonym">Tardigrade</name>
    <dbReference type="NCBI Taxonomy" id="947166"/>
    <lineage>
        <taxon>Eukaryota</taxon>
        <taxon>Metazoa</taxon>
        <taxon>Ecdysozoa</taxon>
        <taxon>Tardigrada</taxon>
        <taxon>Eutardigrada</taxon>
        <taxon>Parachela</taxon>
        <taxon>Hypsibioidea</taxon>
        <taxon>Ramazzottiidae</taxon>
        <taxon>Ramazzottius</taxon>
    </lineage>
</organism>
<dbReference type="EMBL" id="BDGG01000008">
    <property type="protein sequence ID" value="GAV02550.1"/>
    <property type="molecule type" value="Genomic_DNA"/>
</dbReference>
<evidence type="ECO:0000313" key="1">
    <source>
        <dbReference type="EMBL" id="GAV02550.1"/>
    </source>
</evidence>
<dbReference type="Proteomes" id="UP000186922">
    <property type="component" value="Unassembled WGS sequence"/>
</dbReference>
<reference evidence="1 2" key="1">
    <citation type="journal article" date="2016" name="Nat. Commun.">
        <title>Extremotolerant tardigrade genome and improved radiotolerance of human cultured cells by tardigrade-unique protein.</title>
        <authorList>
            <person name="Hashimoto T."/>
            <person name="Horikawa D.D."/>
            <person name="Saito Y."/>
            <person name="Kuwahara H."/>
            <person name="Kozuka-Hata H."/>
            <person name="Shin-I T."/>
            <person name="Minakuchi Y."/>
            <person name="Ohishi K."/>
            <person name="Motoyama A."/>
            <person name="Aizu T."/>
            <person name="Enomoto A."/>
            <person name="Kondo K."/>
            <person name="Tanaka S."/>
            <person name="Hara Y."/>
            <person name="Koshikawa S."/>
            <person name="Sagara H."/>
            <person name="Miura T."/>
            <person name="Yokobori S."/>
            <person name="Miyagawa K."/>
            <person name="Suzuki Y."/>
            <person name="Kubo T."/>
            <person name="Oyama M."/>
            <person name="Kohara Y."/>
            <person name="Fujiyama A."/>
            <person name="Arakawa K."/>
            <person name="Katayama T."/>
            <person name="Toyoda A."/>
            <person name="Kunieda T."/>
        </authorList>
    </citation>
    <scope>NUCLEOTIDE SEQUENCE [LARGE SCALE GENOMIC DNA]</scope>
    <source>
        <strain evidence="1 2">YOKOZUNA-1</strain>
    </source>
</reference>
<evidence type="ECO:0000313" key="2">
    <source>
        <dbReference type="Proteomes" id="UP000186922"/>
    </source>
</evidence>
<gene>
    <name evidence="1" type="primary">RvY_13097-1</name>
    <name evidence="1" type="synonym">RvY_13097.1</name>
    <name evidence="1" type="ORF">RvY_13097</name>
</gene>
<proteinExistence type="predicted"/>
<sequence length="156" mass="17236">MDSYCFQRTIQWIQEPTAAYVEVLSYETTVRHLPATSGRAIPLVKDPLTVVPDPLAEGHEDDDDAPLLQLQGATKQAQEVDAWFGQRAVMGAMTGLTEKYRNIIRTQDQDQVAEKSVALHIPAGVATCPSTVSQKVPKRTASTQESRCILRTRVNT</sequence>
<name>A0A1D1VLR1_RAMVA</name>
<keyword evidence="2" id="KW-1185">Reference proteome</keyword>